<feature type="region of interest" description="Disordered" evidence="1">
    <location>
        <begin position="148"/>
        <end position="189"/>
    </location>
</feature>
<proteinExistence type="predicted"/>
<dbReference type="AlphaFoldDB" id="A0A8B6FKJ9"/>
<accession>A0A8B6FKJ9</accession>
<evidence type="ECO:0000313" key="4">
    <source>
        <dbReference type="Proteomes" id="UP000596742"/>
    </source>
</evidence>
<keyword evidence="4" id="KW-1185">Reference proteome</keyword>
<keyword evidence="2" id="KW-0812">Transmembrane</keyword>
<reference evidence="3" key="1">
    <citation type="submission" date="2018-11" db="EMBL/GenBank/DDBJ databases">
        <authorList>
            <person name="Alioto T."/>
            <person name="Alioto T."/>
        </authorList>
    </citation>
    <scope>NUCLEOTIDE SEQUENCE</scope>
</reference>
<gene>
    <name evidence="3" type="ORF">MGAL_10B018109</name>
</gene>
<name>A0A8B6FKJ9_MYTGA</name>
<keyword evidence="2" id="KW-0472">Membrane</keyword>
<feature type="transmembrane region" description="Helical" evidence="2">
    <location>
        <begin position="36"/>
        <end position="60"/>
    </location>
</feature>
<dbReference type="EMBL" id="UYJE01006910">
    <property type="protein sequence ID" value="VDI50110.1"/>
    <property type="molecule type" value="Genomic_DNA"/>
</dbReference>
<feature type="compositionally biased region" description="Basic residues" evidence="1">
    <location>
        <begin position="156"/>
        <end position="168"/>
    </location>
</feature>
<protein>
    <submittedName>
        <fullName evidence="3">Uncharacterized protein</fullName>
    </submittedName>
</protein>
<evidence type="ECO:0000256" key="2">
    <source>
        <dbReference type="SAM" id="Phobius"/>
    </source>
</evidence>
<sequence length="189" mass="20968">MSLVGVEYKSVTDTSNAGVNYNSAIAMSHAGLVLRLIVSLLCHMLVLNISLSLLCHMLVLSIRVSLLCPHAGVEYKSVIAMSHVGVEYKSFTATSHVGVEYKSVIDMPLAGSIPHNKKRTKLLPVKSYYDTPKYTRLTRKKYNLVVNDPYTDPKEKARRSARAAKLLRPKSDEVSVSKNPRNPAVNDKR</sequence>
<organism evidence="3 4">
    <name type="scientific">Mytilus galloprovincialis</name>
    <name type="common">Mediterranean mussel</name>
    <dbReference type="NCBI Taxonomy" id="29158"/>
    <lineage>
        <taxon>Eukaryota</taxon>
        <taxon>Metazoa</taxon>
        <taxon>Spiralia</taxon>
        <taxon>Lophotrochozoa</taxon>
        <taxon>Mollusca</taxon>
        <taxon>Bivalvia</taxon>
        <taxon>Autobranchia</taxon>
        <taxon>Pteriomorphia</taxon>
        <taxon>Mytilida</taxon>
        <taxon>Mytiloidea</taxon>
        <taxon>Mytilidae</taxon>
        <taxon>Mytilinae</taxon>
        <taxon>Mytilus</taxon>
    </lineage>
</organism>
<evidence type="ECO:0000313" key="3">
    <source>
        <dbReference type="EMBL" id="VDI50110.1"/>
    </source>
</evidence>
<keyword evidence="2" id="KW-1133">Transmembrane helix</keyword>
<dbReference type="Proteomes" id="UP000596742">
    <property type="component" value="Unassembled WGS sequence"/>
</dbReference>
<evidence type="ECO:0000256" key="1">
    <source>
        <dbReference type="SAM" id="MobiDB-lite"/>
    </source>
</evidence>
<comment type="caution">
    <text evidence="3">The sequence shown here is derived from an EMBL/GenBank/DDBJ whole genome shotgun (WGS) entry which is preliminary data.</text>
</comment>